<name>A0ACB9PWM9_BAUVA</name>
<protein>
    <submittedName>
        <fullName evidence="1">Uncharacterized protein</fullName>
    </submittedName>
</protein>
<reference evidence="1 2" key="1">
    <citation type="journal article" date="2022" name="DNA Res.">
        <title>Chromosomal-level genome assembly of the orchid tree Bauhinia variegata (Leguminosae; Cercidoideae) supports the allotetraploid origin hypothesis of Bauhinia.</title>
        <authorList>
            <person name="Zhong Y."/>
            <person name="Chen Y."/>
            <person name="Zheng D."/>
            <person name="Pang J."/>
            <person name="Liu Y."/>
            <person name="Luo S."/>
            <person name="Meng S."/>
            <person name="Qian L."/>
            <person name="Wei D."/>
            <person name="Dai S."/>
            <person name="Zhou R."/>
        </authorList>
    </citation>
    <scope>NUCLEOTIDE SEQUENCE [LARGE SCALE GENOMIC DNA]</scope>
    <source>
        <strain evidence="1">BV-YZ2020</strain>
    </source>
</reference>
<organism evidence="1 2">
    <name type="scientific">Bauhinia variegata</name>
    <name type="common">Purple orchid tree</name>
    <name type="synonym">Phanera variegata</name>
    <dbReference type="NCBI Taxonomy" id="167791"/>
    <lineage>
        <taxon>Eukaryota</taxon>
        <taxon>Viridiplantae</taxon>
        <taxon>Streptophyta</taxon>
        <taxon>Embryophyta</taxon>
        <taxon>Tracheophyta</taxon>
        <taxon>Spermatophyta</taxon>
        <taxon>Magnoliopsida</taxon>
        <taxon>eudicotyledons</taxon>
        <taxon>Gunneridae</taxon>
        <taxon>Pentapetalae</taxon>
        <taxon>rosids</taxon>
        <taxon>fabids</taxon>
        <taxon>Fabales</taxon>
        <taxon>Fabaceae</taxon>
        <taxon>Cercidoideae</taxon>
        <taxon>Cercideae</taxon>
        <taxon>Bauhiniinae</taxon>
        <taxon>Bauhinia</taxon>
    </lineage>
</organism>
<proteinExistence type="predicted"/>
<dbReference type="EMBL" id="CM039428">
    <property type="protein sequence ID" value="KAI4352202.1"/>
    <property type="molecule type" value="Genomic_DNA"/>
</dbReference>
<evidence type="ECO:0000313" key="1">
    <source>
        <dbReference type="EMBL" id="KAI4352202.1"/>
    </source>
</evidence>
<comment type="caution">
    <text evidence="1">The sequence shown here is derived from an EMBL/GenBank/DDBJ whole genome shotgun (WGS) entry which is preliminary data.</text>
</comment>
<evidence type="ECO:0000313" key="2">
    <source>
        <dbReference type="Proteomes" id="UP000828941"/>
    </source>
</evidence>
<dbReference type="Proteomes" id="UP000828941">
    <property type="component" value="Chromosome 3"/>
</dbReference>
<gene>
    <name evidence="1" type="ORF">L6164_006476</name>
</gene>
<sequence length="790" mass="90129">MPATMLFSLVPHVSANLQITYLPNKSTFSSITNSSSLVPDPPKSFKQNHASNSLSIASTTNPNIGVSSDPKSHSDATIKMPTAPWMMGRLLLQPQQVLDLSNPNADKSFSKDEAERERSNKALTKKESGVRGKKAMKKIVESVQKLQKGQDSTETHMGRGKFEFGDCWGPLREEQEYRNQEKMPWVQDDRIVFRRMKKKVVTAADLTLDKVVLWRLRNEAARLRRWTKVKKAGVTQDVVQEIKRTWKRNELAMVKFDVPLCRNMDRAREIVETKTGGLVVWSKKDILVVYRGCNSQLTSEASPFHNQKAPSNEINQLEAETGDDISSYKSNGSSKTEMLSWEPGHDDSVAADTHYKEYMNCQPVHGSLYEREADRLLDGLGPRFIDWWMHKPLPVDGDLLPEVVPGFKLPFRLSPPHDGAKLTDTELAYLRKLAKLLPTHFVLGRNRRVQGLAAAILKLWEKSLIAKIAVKYGVPNTHNETMANELKSLTGGVLLLRNKYFIILYRGKDFLPGRVATLIENREVELRSFQLQEEVARLTATEAFPVIDEPSENTSTSGTLTEFKEIQRMLRDNEMVKPEYKVELEAEKERLKKELRKEMRKAFILKKKKERSARELSKLNAAWTPAEQDADLEIMTEEERECFRKIGLKMNSCLVLGRRGIFSGVVEGLHQHWKHREVVKVITMQRAFKQVIYTAKLLEAESGGILVSIDKLKEGHAIIIYRGKNYRRPSKQAAKNLLTKREALSRSLEMQRIGSLKFFANQKQQKISDLKQKLADLQQGIEIEQTKIDN</sequence>
<keyword evidence="2" id="KW-1185">Reference proteome</keyword>
<accession>A0ACB9PWM9</accession>